<proteinExistence type="predicted"/>
<accession>A0A2X2E3D9</accession>
<dbReference type="GO" id="GO:0016787">
    <property type="term" value="F:hydrolase activity"/>
    <property type="evidence" value="ECO:0007669"/>
    <property type="project" value="UniProtKB-KW"/>
</dbReference>
<dbReference type="Proteomes" id="UP000251485">
    <property type="component" value="Unassembled WGS sequence"/>
</dbReference>
<dbReference type="AlphaFoldDB" id="A0A2X2E3D9"/>
<organism evidence="1 2">
    <name type="scientific">Proteus mirabilis</name>
    <dbReference type="NCBI Taxonomy" id="584"/>
    <lineage>
        <taxon>Bacteria</taxon>
        <taxon>Pseudomonadati</taxon>
        <taxon>Pseudomonadota</taxon>
        <taxon>Gammaproteobacteria</taxon>
        <taxon>Enterobacterales</taxon>
        <taxon>Morganellaceae</taxon>
        <taxon>Proteus</taxon>
    </lineage>
</organism>
<protein>
    <submittedName>
        <fullName evidence="1">Hydrolase</fullName>
    </submittedName>
</protein>
<evidence type="ECO:0000313" key="2">
    <source>
        <dbReference type="Proteomes" id="UP000251485"/>
    </source>
</evidence>
<dbReference type="EMBL" id="UAUE01000027">
    <property type="protein sequence ID" value="SPZ01390.1"/>
    <property type="molecule type" value="Genomic_DNA"/>
</dbReference>
<gene>
    <name evidence="1" type="ORF">NCTC10975_04036</name>
</gene>
<keyword evidence="1" id="KW-0378">Hydrolase</keyword>
<evidence type="ECO:0000313" key="1">
    <source>
        <dbReference type="EMBL" id="SPZ01390.1"/>
    </source>
</evidence>
<name>A0A2X2E3D9_PROMI</name>
<reference evidence="1 2" key="1">
    <citation type="submission" date="2018-06" db="EMBL/GenBank/DDBJ databases">
        <authorList>
            <consortium name="Pathogen Informatics"/>
            <person name="Doyle S."/>
        </authorList>
    </citation>
    <scope>NUCLEOTIDE SEQUENCE [LARGE SCALE GENOMIC DNA]</scope>
    <source>
        <strain evidence="1 2">NCTC10975</strain>
    </source>
</reference>
<sequence>MSTEVIPDITTLPKNIEYQLTEFGGHVGFVSGKLSKPVMWLEKRIPDWLSTYLEKVK</sequence>